<sequence>MSDFIKYLEEYGMIKRASQLTITEWAVINNLRQSLYERACLLGHSEKDLKNLKNKLKHKEGTK</sequence>
<reference evidence="1 2" key="1">
    <citation type="journal article" date="2010" name="J. Bacteriol.">
        <title>Genome sequence of Lentisphaera araneosa HTCC2155T, the type species of the order Lentisphaerales in the phylum Lentisphaerae.</title>
        <authorList>
            <person name="Thrash J.C."/>
            <person name="Cho J.C."/>
            <person name="Vergin K.L."/>
            <person name="Morris R.M."/>
            <person name="Giovannoni S.J."/>
        </authorList>
    </citation>
    <scope>NUCLEOTIDE SEQUENCE [LARGE SCALE GENOMIC DNA]</scope>
    <source>
        <strain evidence="1 2">HTCC2155</strain>
    </source>
</reference>
<name>A6DHP8_9BACT</name>
<proteinExistence type="predicted"/>
<dbReference type="AlphaFoldDB" id="A6DHP8"/>
<comment type="caution">
    <text evidence="1">The sequence shown here is derived from an EMBL/GenBank/DDBJ whole genome shotgun (WGS) entry which is preliminary data.</text>
</comment>
<dbReference type="Proteomes" id="UP000004947">
    <property type="component" value="Unassembled WGS sequence"/>
</dbReference>
<evidence type="ECO:0000313" key="2">
    <source>
        <dbReference type="Proteomes" id="UP000004947"/>
    </source>
</evidence>
<dbReference type="EMBL" id="ABCK01000003">
    <property type="protein sequence ID" value="EDM29131.1"/>
    <property type="molecule type" value="Genomic_DNA"/>
</dbReference>
<protein>
    <submittedName>
        <fullName evidence="1">Uncharacterized protein</fullName>
    </submittedName>
</protein>
<organism evidence="1 2">
    <name type="scientific">Lentisphaera araneosa HTCC2155</name>
    <dbReference type="NCBI Taxonomy" id="313628"/>
    <lineage>
        <taxon>Bacteria</taxon>
        <taxon>Pseudomonadati</taxon>
        <taxon>Lentisphaerota</taxon>
        <taxon>Lentisphaeria</taxon>
        <taxon>Lentisphaerales</taxon>
        <taxon>Lentisphaeraceae</taxon>
        <taxon>Lentisphaera</taxon>
    </lineage>
</organism>
<gene>
    <name evidence="1" type="ORF">LNTAR_14982</name>
</gene>
<keyword evidence="2" id="KW-1185">Reference proteome</keyword>
<dbReference type="STRING" id="313628.LNTAR_14982"/>
<evidence type="ECO:0000313" key="1">
    <source>
        <dbReference type="EMBL" id="EDM29131.1"/>
    </source>
</evidence>
<accession>A6DHP8</accession>